<comment type="caution">
    <text evidence="3">The sequence shown here is derived from an EMBL/GenBank/DDBJ whole genome shotgun (WGS) entry which is preliminary data.</text>
</comment>
<evidence type="ECO:0000256" key="1">
    <source>
        <dbReference type="SAM" id="Coils"/>
    </source>
</evidence>
<protein>
    <submittedName>
        <fullName evidence="3">BZIP family transcription factor</fullName>
    </submittedName>
</protein>
<dbReference type="InterPro" id="IPR046347">
    <property type="entry name" value="bZIP_sf"/>
</dbReference>
<evidence type="ECO:0000256" key="2">
    <source>
        <dbReference type="SAM" id="MobiDB-lite"/>
    </source>
</evidence>
<feature type="compositionally biased region" description="Basic and acidic residues" evidence="2">
    <location>
        <begin position="531"/>
        <end position="546"/>
    </location>
</feature>
<feature type="compositionally biased region" description="Basic and acidic residues" evidence="2">
    <location>
        <begin position="499"/>
        <end position="520"/>
    </location>
</feature>
<dbReference type="Proteomes" id="UP001243330">
    <property type="component" value="Unassembled WGS sequence"/>
</dbReference>
<feature type="compositionally biased region" description="Basic and acidic residues" evidence="2">
    <location>
        <begin position="410"/>
        <end position="420"/>
    </location>
</feature>
<dbReference type="PANTHER" id="PTHR40618">
    <property type="entry name" value="B-ZIP TRANSCRIPTION FACTOR (EUROFUNG)-RELATED"/>
    <property type="match status" value="1"/>
</dbReference>
<dbReference type="GO" id="GO:0003700">
    <property type="term" value="F:DNA-binding transcription factor activity"/>
    <property type="evidence" value="ECO:0007669"/>
    <property type="project" value="InterPro"/>
</dbReference>
<feature type="compositionally biased region" description="Low complexity" evidence="2">
    <location>
        <begin position="137"/>
        <end position="157"/>
    </location>
</feature>
<feature type="region of interest" description="Disordered" evidence="2">
    <location>
        <begin position="499"/>
        <end position="547"/>
    </location>
</feature>
<keyword evidence="1" id="KW-0175">Coiled coil</keyword>
<keyword evidence="4" id="KW-1185">Reference proteome</keyword>
<feature type="compositionally biased region" description="Low complexity" evidence="2">
    <location>
        <begin position="207"/>
        <end position="222"/>
    </location>
</feature>
<dbReference type="Gene3D" id="1.20.5.170">
    <property type="match status" value="1"/>
</dbReference>
<feature type="compositionally biased region" description="Basic residues" evidence="2">
    <location>
        <begin position="310"/>
        <end position="327"/>
    </location>
</feature>
<dbReference type="CDD" id="cd14688">
    <property type="entry name" value="bZIP_YAP"/>
    <property type="match status" value="1"/>
</dbReference>
<evidence type="ECO:0000313" key="4">
    <source>
        <dbReference type="Proteomes" id="UP001243330"/>
    </source>
</evidence>
<feature type="compositionally biased region" description="Polar residues" evidence="2">
    <location>
        <begin position="1"/>
        <end position="15"/>
    </location>
</feature>
<dbReference type="PANTHER" id="PTHR40618:SF1">
    <property type="entry name" value="B-ZIP TRANSCRIPTION FACTOR (EUROFUNG)"/>
    <property type="match status" value="1"/>
</dbReference>
<dbReference type="SUPFAM" id="SSF57959">
    <property type="entry name" value="Leucine zipper domain"/>
    <property type="match status" value="1"/>
</dbReference>
<proteinExistence type="predicted"/>
<feature type="compositionally biased region" description="Basic residues" evidence="2">
    <location>
        <begin position="118"/>
        <end position="128"/>
    </location>
</feature>
<feature type="compositionally biased region" description="Polar residues" evidence="2">
    <location>
        <begin position="58"/>
        <end position="69"/>
    </location>
</feature>
<gene>
    <name evidence="3" type="ORF">CCHR01_02930</name>
</gene>
<organism evidence="3 4">
    <name type="scientific">Colletotrichum chrysophilum</name>
    <dbReference type="NCBI Taxonomy" id="1836956"/>
    <lineage>
        <taxon>Eukaryota</taxon>
        <taxon>Fungi</taxon>
        <taxon>Dikarya</taxon>
        <taxon>Ascomycota</taxon>
        <taxon>Pezizomycotina</taxon>
        <taxon>Sordariomycetes</taxon>
        <taxon>Hypocreomycetidae</taxon>
        <taxon>Glomerellales</taxon>
        <taxon>Glomerellaceae</taxon>
        <taxon>Colletotrichum</taxon>
        <taxon>Colletotrichum gloeosporioides species complex</taxon>
    </lineage>
</organism>
<reference evidence="3" key="1">
    <citation type="submission" date="2023-01" db="EMBL/GenBank/DDBJ databases">
        <title>Colletotrichum chrysophilum M932 genome sequence.</title>
        <authorList>
            <person name="Baroncelli R."/>
        </authorList>
    </citation>
    <scope>NUCLEOTIDE SEQUENCE</scope>
    <source>
        <strain evidence="3">M932</strain>
    </source>
</reference>
<name>A0AAD9EJV5_9PEZI</name>
<feature type="compositionally biased region" description="Low complexity" evidence="2">
    <location>
        <begin position="70"/>
        <end position="81"/>
    </location>
</feature>
<feature type="region of interest" description="Disordered" evidence="2">
    <location>
        <begin position="176"/>
        <end position="226"/>
    </location>
</feature>
<accession>A0AAD9EJV5</accession>
<evidence type="ECO:0000313" key="3">
    <source>
        <dbReference type="EMBL" id="KAK1854414.1"/>
    </source>
</evidence>
<feature type="region of interest" description="Disordered" evidence="2">
    <location>
        <begin position="300"/>
        <end position="337"/>
    </location>
</feature>
<dbReference type="AlphaFoldDB" id="A0AAD9EJV5"/>
<feature type="region of interest" description="Disordered" evidence="2">
    <location>
        <begin position="1"/>
        <end position="161"/>
    </location>
</feature>
<feature type="coiled-coil region" evidence="1">
    <location>
        <begin position="435"/>
        <end position="462"/>
    </location>
</feature>
<feature type="region of interest" description="Disordered" evidence="2">
    <location>
        <begin position="360"/>
        <end position="426"/>
    </location>
</feature>
<feature type="compositionally biased region" description="Low complexity" evidence="2">
    <location>
        <begin position="176"/>
        <end position="192"/>
    </location>
</feature>
<dbReference type="EMBL" id="JAQOWY010000037">
    <property type="protein sequence ID" value="KAK1854414.1"/>
    <property type="molecule type" value="Genomic_DNA"/>
</dbReference>
<sequence>MSNPLRSSSLDAQTTEPAADDLDEPPPLSRETTHFNNGPSPAAGRRGGQFTLSRRHSQQLSAQRRSQINQHQQGHSGDSSSTVYEELSGLAPPPGNNNIQEERGVVIIHPSSPNPHSQHQHQHHHHSPITHDHHPQSRWQQHQQQQQQQHHPQESQPNGQQETTTVIFYDTQPYIQPQHQNHSHPNPPQQQLQHHHQHFSYTSPPESHQSASLTSSTSDSSSFLRHPHDPRLLQAQYQATASSFDLPPDPNFTPNASDLVPIQLQGSVTAHTHIPQPQPPPFVGFPAPGPAGPAAAPFIHAGDDSDFFHPHPHPHHHPHPHPHHHRQNGVLQFPGGYPISFMQNPELSILNAESFDDGVPGFHAPRSLPPAGRSRVAGEDSGKSRKRTKTQAVDTCEQEEEEKKRSRGRPRLDTNDETAKDRRRTQIRLAQRAYRNRKETAIQTLEKKVDQLRSNNEEMSKAFMKLYDFAVGKGMLDTAPEFGKQLQATTEKFYSLARRTSEDGGKDVDMATAPDHESEGQRSSPNSNPDKPSEKSPSPDRARPETQPDQVLYGGYMVDHTSVAHHPHHHSHALTAVHTTSWAHNSQALEARTIASQAPLGYEIVTEPTPDNASFPFGMSLEGSGLDTAGLLDSSGQPLSFSESPYSLLSAPSSYAYQERTFGRRLQRSTLERAYVLMRMPNPPPNRIASVFGFCMLFEPREKIVERLANRLSVNQRETLFNWRFPFLHLGGGGTFFDEMRNEMDASDLPRHDKSLRTTQTQVGNQGSLEPERQKIDSMYGIGPWNAQTEEIRDARVDHKLRMSVPGFDGDFYDADEVEWSLRQRGVVIPPAADFVTAEINPADFTDEAIAERNFNPLVDNYIATTMAESNFNMAAPFGDNSQPQSTGQPVNLEATGTPTLDFMGTTAQGAPSTMSMENPMSLDPTLGGDLFGLGASTPSQVPTPASARRTVTINVGMLVHELGSRSVCLGRSPGIRPKDVNAAFWSSLAA</sequence>